<name>A0A9P6L782_9AGAM</name>
<evidence type="ECO:0000313" key="3">
    <source>
        <dbReference type="EMBL" id="KAF9785309.1"/>
    </source>
</evidence>
<gene>
    <name evidence="3" type="ORF">BJ322DRAFT_1006018</name>
</gene>
<organism evidence="3 4">
    <name type="scientific">Thelephora terrestris</name>
    <dbReference type="NCBI Taxonomy" id="56493"/>
    <lineage>
        <taxon>Eukaryota</taxon>
        <taxon>Fungi</taxon>
        <taxon>Dikarya</taxon>
        <taxon>Basidiomycota</taxon>
        <taxon>Agaricomycotina</taxon>
        <taxon>Agaricomycetes</taxon>
        <taxon>Thelephorales</taxon>
        <taxon>Thelephoraceae</taxon>
        <taxon>Thelephora</taxon>
    </lineage>
</organism>
<evidence type="ECO:0000256" key="1">
    <source>
        <dbReference type="SAM" id="Phobius"/>
    </source>
</evidence>
<dbReference type="EMBL" id="WIUZ02000007">
    <property type="protein sequence ID" value="KAF9785309.1"/>
    <property type="molecule type" value="Genomic_DNA"/>
</dbReference>
<dbReference type="AlphaFoldDB" id="A0A9P6L782"/>
<reference evidence="3" key="2">
    <citation type="submission" date="2020-11" db="EMBL/GenBank/DDBJ databases">
        <authorList>
            <consortium name="DOE Joint Genome Institute"/>
            <person name="Kuo A."/>
            <person name="Miyauchi S."/>
            <person name="Kiss E."/>
            <person name="Drula E."/>
            <person name="Kohler A."/>
            <person name="Sanchez-Garcia M."/>
            <person name="Andreopoulos B."/>
            <person name="Barry K.W."/>
            <person name="Bonito G."/>
            <person name="Buee M."/>
            <person name="Carver A."/>
            <person name="Chen C."/>
            <person name="Cichocki N."/>
            <person name="Clum A."/>
            <person name="Culley D."/>
            <person name="Crous P.W."/>
            <person name="Fauchery L."/>
            <person name="Girlanda M."/>
            <person name="Hayes R."/>
            <person name="Keri Z."/>
            <person name="Labutti K."/>
            <person name="Lipzen A."/>
            <person name="Lombard V."/>
            <person name="Magnuson J."/>
            <person name="Maillard F."/>
            <person name="Morin E."/>
            <person name="Murat C."/>
            <person name="Nolan M."/>
            <person name="Ohm R."/>
            <person name="Pangilinan J."/>
            <person name="Pereira M."/>
            <person name="Perotto S."/>
            <person name="Peter M."/>
            <person name="Riley R."/>
            <person name="Sitrit Y."/>
            <person name="Stielow B."/>
            <person name="Szollosi G."/>
            <person name="Zifcakova L."/>
            <person name="Stursova M."/>
            <person name="Spatafora J.W."/>
            <person name="Tedersoo L."/>
            <person name="Vaario L.-M."/>
            <person name="Yamada A."/>
            <person name="Yan M."/>
            <person name="Wang P."/>
            <person name="Xu J."/>
            <person name="Bruns T."/>
            <person name="Baldrian P."/>
            <person name="Vilgalys R."/>
            <person name="Henrissat B."/>
            <person name="Grigoriev I.V."/>
            <person name="Hibbett D."/>
            <person name="Nagy L.G."/>
            <person name="Martin F.M."/>
        </authorList>
    </citation>
    <scope>NUCLEOTIDE SEQUENCE</scope>
    <source>
        <strain evidence="3">UH-Tt-Lm1</strain>
    </source>
</reference>
<keyword evidence="1" id="KW-0812">Transmembrane</keyword>
<dbReference type="Pfam" id="PF20153">
    <property type="entry name" value="DUF6535"/>
    <property type="match status" value="1"/>
</dbReference>
<feature type="transmembrane region" description="Helical" evidence="1">
    <location>
        <begin position="89"/>
        <end position="107"/>
    </location>
</feature>
<keyword evidence="1" id="KW-0472">Membrane</keyword>
<sequence>MEAPITSQEAAIDPKACVITILAFHSDPLLTALLAASLERAVQNALENYFPRLESNDNARAEFFKKFKYEADKYDNDLSKRCSSDLDTASLFAGLFSAVTSAFIVAVETKLEPDYTRLSYNVLTVIADANLGTIPPGQHPTLPQWTGPDPTLVHVQSILFSSLAASLLSAFVALLGKQW</sequence>
<feature type="domain" description="DUF6535" evidence="2">
    <location>
        <begin position="68"/>
        <end position="179"/>
    </location>
</feature>
<feature type="transmembrane region" description="Helical" evidence="1">
    <location>
        <begin position="158"/>
        <end position="176"/>
    </location>
</feature>
<protein>
    <recommendedName>
        <fullName evidence="2">DUF6535 domain-containing protein</fullName>
    </recommendedName>
</protein>
<keyword evidence="1" id="KW-1133">Transmembrane helix</keyword>
<dbReference type="InterPro" id="IPR045338">
    <property type="entry name" value="DUF6535"/>
</dbReference>
<proteinExistence type="predicted"/>
<reference evidence="3" key="1">
    <citation type="journal article" date="2020" name="Nat. Commun.">
        <title>Large-scale genome sequencing of mycorrhizal fungi provides insights into the early evolution of symbiotic traits.</title>
        <authorList>
            <person name="Miyauchi S."/>
            <person name="Kiss E."/>
            <person name="Kuo A."/>
            <person name="Drula E."/>
            <person name="Kohler A."/>
            <person name="Sanchez-Garcia M."/>
            <person name="Morin E."/>
            <person name="Andreopoulos B."/>
            <person name="Barry K.W."/>
            <person name="Bonito G."/>
            <person name="Buee M."/>
            <person name="Carver A."/>
            <person name="Chen C."/>
            <person name="Cichocki N."/>
            <person name="Clum A."/>
            <person name="Culley D."/>
            <person name="Crous P.W."/>
            <person name="Fauchery L."/>
            <person name="Girlanda M."/>
            <person name="Hayes R.D."/>
            <person name="Keri Z."/>
            <person name="LaButti K."/>
            <person name="Lipzen A."/>
            <person name="Lombard V."/>
            <person name="Magnuson J."/>
            <person name="Maillard F."/>
            <person name="Murat C."/>
            <person name="Nolan M."/>
            <person name="Ohm R.A."/>
            <person name="Pangilinan J."/>
            <person name="Pereira M.F."/>
            <person name="Perotto S."/>
            <person name="Peter M."/>
            <person name="Pfister S."/>
            <person name="Riley R."/>
            <person name="Sitrit Y."/>
            <person name="Stielow J.B."/>
            <person name="Szollosi G."/>
            <person name="Zifcakova L."/>
            <person name="Stursova M."/>
            <person name="Spatafora J.W."/>
            <person name="Tedersoo L."/>
            <person name="Vaario L.M."/>
            <person name="Yamada A."/>
            <person name="Yan M."/>
            <person name="Wang P."/>
            <person name="Xu J."/>
            <person name="Bruns T."/>
            <person name="Baldrian P."/>
            <person name="Vilgalys R."/>
            <person name="Dunand C."/>
            <person name="Henrissat B."/>
            <person name="Grigoriev I.V."/>
            <person name="Hibbett D."/>
            <person name="Nagy L.G."/>
            <person name="Martin F.M."/>
        </authorList>
    </citation>
    <scope>NUCLEOTIDE SEQUENCE</scope>
    <source>
        <strain evidence="3">UH-Tt-Lm1</strain>
    </source>
</reference>
<evidence type="ECO:0000313" key="4">
    <source>
        <dbReference type="Proteomes" id="UP000736335"/>
    </source>
</evidence>
<evidence type="ECO:0000259" key="2">
    <source>
        <dbReference type="Pfam" id="PF20153"/>
    </source>
</evidence>
<dbReference type="Proteomes" id="UP000736335">
    <property type="component" value="Unassembled WGS sequence"/>
</dbReference>
<feature type="non-terminal residue" evidence="3">
    <location>
        <position position="179"/>
    </location>
</feature>
<comment type="caution">
    <text evidence="3">The sequence shown here is derived from an EMBL/GenBank/DDBJ whole genome shotgun (WGS) entry which is preliminary data.</text>
</comment>
<accession>A0A9P6L782</accession>
<keyword evidence="4" id="KW-1185">Reference proteome</keyword>